<dbReference type="AlphaFoldDB" id="A0A067JM73"/>
<organism evidence="2 3">
    <name type="scientific">Jatropha curcas</name>
    <name type="common">Barbados nut</name>
    <dbReference type="NCBI Taxonomy" id="180498"/>
    <lineage>
        <taxon>Eukaryota</taxon>
        <taxon>Viridiplantae</taxon>
        <taxon>Streptophyta</taxon>
        <taxon>Embryophyta</taxon>
        <taxon>Tracheophyta</taxon>
        <taxon>Spermatophyta</taxon>
        <taxon>Magnoliopsida</taxon>
        <taxon>eudicotyledons</taxon>
        <taxon>Gunneridae</taxon>
        <taxon>Pentapetalae</taxon>
        <taxon>rosids</taxon>
        <taxon>fabids</taxon>
        <taxon>Malpighiales</taxon>
        <taxon>Euphorbiaceae</taxon>
        <taxon>Crotonoideae</taxon>
        <taxon>Jatropheae</taxon>
        <taxon>Jatropha</taxon>
    </lineage>
</organism>
<accession>A0A067JM73</accession>
<feature type="compositionally biased region" description="Basic residues" evidence="1">
    <location>
        <begin position="97"/>
        <end position="107"/>
    </location>
</feature>
<feature type="compositionally biased region" description="Basic and acidic residues" evidence="1">
    <location>
        <begin position="72"/>
        <end position="84"/>
    </location>
</feature>
<protein>
    <submittedName>
        <fullName evidence="2">Uncharacterized protein</fullName>
    </submittedName>
</protein>
<name>A0A067JM73_JATCU</name>
<reference evidence="2 3" key="1">
    <citation type="journal article" date="2014" name="PLoS ONE">
        <title>Global Analysis of Gene Expression Profiles in Physic Nut (Jatropha curcas L.) Seedlings Exposed to Salt Stress.</title>
        <authorList>
            <person name="Zhang L."/>
            <person name="Zhang C."/>
            <person name="Wu P."/>
            <person name="Chen Y."/>
            <person name="Li M."/>
            <person name="Jiang H."/>
            <person name="Wu G."/>
        </authorList>
    </citation>
    <scope>NUCLEOTIDE SEQUENCE [LARGE SCALE GENOMIC DNA]</scope>
    <source>
        <strain evidence="3">cv. GZQX0401</strain>
        <tissue evidence="2">Young leaves</tissue>
    </source>
</reference>
<dbReference type="EMBL" id="KK915175">
    <property type="protein sequence ID" value="KDP23913.1"/>
    <property type="molecule type" value="Genomic_DNA"/>
</dbReference>
<gene>
    <name evidence="2" type="ORF">JCGZ_27113</name>
</gene>
<keyword evidence="3" id="KW-1185">Reference proteome</keyword>
<feature type="compositionally biased region" description="Basic and acidic residues" evidence="1">
    <location>
        <begin position="114"/>
        <end position="128"/>
    </location>
</feature>
<evidence type="ECO:0000256" key="1">
    <source>
        <dbReference type="SAM" id="MobiDB-lite"/>
    </source>
</evidence>
<evidence type="ECO:0000313" key="2">
    <source>
        <dbReference type="EMBL" id="KDP23913.1"/>
    </source>
</evidence>
<feature type="region of interest" description="Disordered" evidence="1">
    <location>
        <begin position="72"/>
        <end position="128"/>
    </location>
</feature>
<sequence length="128" mass="15036">MAAEKPWLLGIERCSHHLARFSIRSPFLALVARDRPSIRLERARQERSDTVNIDVDRPKEIVARLLERKQRERGVEVQRQREGGAKNSVALISGDKKTKRKRERRRSATGLSLDLERRKEEEEEERKI</sequence>
<evidence type="ECO:0000313" key="3">
    <source>
        <dbReference type="Proteomes" id="UP000027138"/>
    </source>
</evidence>
<proteinExistence type="predicted"/>
<dbReference type="Proteomes" id="UP000027138">
    <property type="component" value="Unassembled WGS sequence"/>
</dbReference>